<evidence type="ECO:0000313" key="8">
    <source>
        <dbReference type="Proteomes" id="UP000184089"/>
    </source>
</evidence>
<evidence type="ECO:0000313" key="9">
    <source>
        <dbReference type="Proteomes" id="UP000474718"/>
    </source>
</evidence>
<accession>A0AAQ1MFW0</accession>
<dbReference type="Pfam" id="PF00005">
    <property type="entry name" value="ABC_tran"/>
    <property type="match status" value="1"/>
</dbReference>
<dbReference type="PROSITE" id="PS00211">
    <property type="entry name" value="ABC_TRANSPORTER_1"/>
    <property type="match status" value="1"/>
</dbReference>
<dbReference type="InterPro" id="IPR017871">
    <property type="entry name" value="ABC_transporter-like_CS"/>
</dbReference>
<dbReference type="InterPro" id="IPR027417">
    <property type="entry name" value="P-loop_NTPase"/>
</dbReference>
<evidence type="ECO:0000256" key="2">
    <source>
        <dbReference type="ARBA" id="ARBA00022448"/>
    </source>
</evidence>
<evidence type="ECO:0000313" key="6">
    <source>
        <dbReference type="EMBL" id="MZL69800.1"/>
    </source>
</evidence>
<dbReference type="PANTHER" id="PTHR42711:SF5">
    <property type="entry name" value="ABC TRANSPORTER ATP-BINDING PROTEIN NATA"/>
    <property type="match status" value="1"/>
</dbReference>
<dbReference type="GO" id="GO:0005524">
    <property type="term" value="F:ATP binding"/>
    <property type="evidence" value="ECO:0007669"/>
    <property type="project" value="UniProtKB-KW"/>
</dbReference>
<dbReference type="InterPro" id="IPR003593">
    <property type="entry name" value="AAA+_ATPase"/>
</dbReference>
<reference evidence="7" key="1">
    <citation type="submission" date="2016-11" db="EMBL/GenBank/DDBJ databases">
        <authorList>
            <person name="Varghese N."/>
            <person name="Submissions S."/>
        </authorList>
    </citation>
    <scope>NUCLEOTIDE SEQUENCE</scope>
    <source>
        <strain evidence="7">DSM 4029</strain>
    </source>
</reference>
<evidence type="ECO:0000256" key="3">
    <source>
        <dbReference type="ARBA" id="ARBA00022741"/>
    </source>
</evidence>
<keyword evidence="9" id="KW-1185">Reference proteome</keyword>
<proteinExistence type="inferred from homology"/>
<dbReference type="SUPFAM" id="SSF52540">
    <property type="entry name" value="P-loop containing nucleoside triphosphate hydrolases"/>
    <property type="match status" value="1"/>
</dbReference>
<evidence type="ECO:0000313" key="7">
    <source>
        <dbReference type="EMBL" id="SHG49485.1"/>
    </source>
</evidence>
<evidence type="ECO:0000256" key="1">
    <source>
        <dbReference type="ARBA" id="ARBA00005417"/>
    </source>
</evidence>
<evidence type="ECO:0000259" key="5">
    <source>
        <dbReference type="PROSITE" id="PS50893"/>
    </source>
</evidence>
<comment type="caution">
    <text evidence="7">The sequence shown here is derived from an EMBL/GenBank/DDBJ whole genome shotgun (WGS) entry which is preliminary data.</text>
</comment>
<dbReference type="Proteomes" id="UP000184089">
    <property type="component" value="Unassembled WGS sequence"/>
</dbReference>
<dbReference type="GO" id="GO:0016887">
    <property type="term" value="F:ATP hydrolysis activity"/>
    <property type="evidence" value="ECO:0007669"/>
    <property type="project" value="InterPro"/>
</dbReference>
<dbReference type="EMBL" id="WWVX01000005">
    <property type="protein sequence ID" value="MZL69800.1"/>
    <property type="molecule type" value="Genomic_DNA"/>
</dbReference>
<sequence length="305" mass="33300">MSEIIEVQGLKKHYGPIEAVRGIDFSVRRGELFAFLGQNGAGKSTTISMLTTQIAPDGGRAEVDGCLLGRENGAIRRKIGVVFQESLLDGLLSVEENLLARAALYGLRGERGREAARAAMAAVGALDLKDRRYGRLSGGQRRRADIARALVHRPEILFLDEPTTGLDPQTRKAVWETVRALQREGGMTVFLTTHYMEEAAQADAVTVIGDGAVLEQGTPGELKARYGRDKLYLSPRDADALEGVLRQMGLAYTKPRRRYHLALGSTLEAIPILERCRDLLDGAELIGGTMDDVFLQIIEGGERPC</sequence>
<dbReference type="InterPro" id="IPR050763">
    <property type="entry name" value="ABC_transporter_ATP-binding"/>
</dbReference>
<reference evidence="8" key="2">
    <citation type="submission" date="2016-11" db="EMBL/GenBank/DDBJ databases">
        <authorList>
            <person name="Jaros S."/>
            <person name="Januszkiewicz K."/>
            <person name="Wedrychowicz H."/>
        </authorList>
    </citation>
    <scope>NUCLEOTIDE SEQUENCE [LARGE SCALE GENOMIC DNA]</scope>
    <source>
        <strain evidence="8">DSM 4029</strain>
    </source>
</reference>
<keyword evidence="3" id="KW-0547">Nucleotide-binding</keyword>
<name>A0AAQ1MFW0_9FIRM</name>
<dbReference type="SMART" id="SM00382">
    <property type="entry name" value="AAA"/>
    <property type="match status" value="1"/>
</dbReference>
<evidence type="ECO:0000256" key="4">
    <source>
        <dbReference type="ARBA" id="ARBA00022840"/>
    </source>
</evidence>
<dbReference type="Proteomes" id="UP000474718">
    <property type="component" value="Unassembled WGS sequence"/>
</dbReference>
<organism evidence="7 8">
    <name type="scientific">Bittarella massiliensis</name>
    <name type="common">ex Durand et al. 2017</name>
    <dbReference type="NCBI Taxonomy" id="1720313"/>
    <lineage>
        <taxon>Bacteria</taxon>
        <taxon>Bacillati</taxon>
        <taxon>Bacillota</taxon>
        <taxon>Clostridia</taxon>
        <taxon>Eubacteriales</taxon>
        <taxon>Oscillospiraceae</taxon>
        <taxon>Bittarella (ex Durand et al. 2017)</taxon>
    </lineage>
</organism>
<dbReference type="AlphaFoldDB" id="A0AAQ1MFW0"/>
<feature type="domain" description="ABC transporter" evidence="5">
    <location>
        <begin position="5"/>
        <end position="235"/>
    </location>
</feature>
<reference evidence="6 9" key="3">
    <citation type="journal article" date="2019" name="Nat. Med.">
        <title>A library of human gut bacterial isolates paired with longitudinal multiomics data enables mechanistic microbiome research.</title>
        <authorList>
            <person name="Poyet M."/>
            <person name="Groussin M."/>
            <person name="Gibbons S.M."/>
            <person name="Avila-Pacheco J."/>
            <person name="Jiang X."/>
            <person name="Kearney S.M."/>
            <person name="Perrotta A.R."/>
            <person name="Berdy B."/>
            <person name="Zhao S."/>
            <person name="Lieberman T.D."/>
            <person name="Swanson P.K."/>
            <person name="Smith M."/>
            <person name="Roesemann S."/>
            <person name="Alexander J.E."/>
            <person name="Rich S.A."/>
            <person name="Livny J."/>
            <person name="Vlamakis H."/>
            <person name="Clish C."/>
            <person name="Bullock K."/>
            <person name="Deik A."/>
            <person name="Scott J."/>
            <person name="Pierce K.A."/>
            <person name="Xavier R.J."/>
            <person name="Alm E.J."/>
        </authorList>
    </citation>
    <scope>NUCLEOTIDE SEQUENCE [LARGE SCALE GENOMIC DNA]</scope>
    <source>
        <strain evidence="6 9">BIOML-A2</strain>
    </source>
</reference>
<dbReference type="Gene3D" id="3.40.50.300">
    <property type="entry name" value="P-loop containing nucleotide triphosphate hydrolases"/>
    <property type="match status" value="1"/>
</dbReference>
<keyword evidence="2" id="KW-0813">Transport</keyword>
<dbReference type="PANTHER" id="PTHR42711">
    <property type="entry name" value="ABC TRANSPORTER ATP-BINDING PROTEIN"/>
    <property type="match status" value="1"/>
</dbReference>
<dbReference type="RefSeq" id="WP_021659063.1">
    <property type="nucleotide sequence ID" value="NZ_FQVY01000004.1"/>
</dbReference>
<protein>
    <submittedName>
        <fullName evidence="6">ATP-binding cassette domain-containing protein</fullName>
    </submittedName>
    <submittedName>
        <fullName evidence="7">Multidrug/hemolysin transport system ATP-binding protein</fullName>
    </submittedName>
</protein>
<dbReference type="EMBL" id="FQVY01000004">
    <property type="protein sequence ID" value="SHG49485.1"/>
    <property type="molecule type" value="Genomic_DNA"/>
</dbReference>
<dbReference type="InterPro" id="IPR003439">
    <property type="entry name" value="ABC_transporter-like_ATP-bd"/>
</dbReference>
<keyword evidence="4 7" id="KW-0067">ATP-binding</keyword>
<dbReference type="PROSITE" id="PS50893">
    <property type="entry name" value="ABC_TRANSPORTER_2"/>
    <property type="match status" value="1"/>
</dbReference>
<comment type="similarity">
    <text evidence="1">Belongs to the ABC transporter superfamily.</text>
</comment>
<gene>
    <name evidence="6" type="ORF">GT747_08540</name>
    <name evidence="7" type="ORF">SAMN05444424_2561</name>
</gene>